<evidence type="ECO:0000313" key="1">
    <source>
        <dbReference type="EMBL" id="KAJ5160863.1"/>
    </source>
</evidence>
<gene>
    <name evidence="1" type="ORF">N7482_007867</name>
</gene>
<dbReference type="AlphaFoldDB" id="A0A9W9LKQ0"/>
<reference evidence="1" key="2">
    <citation type="journal article" date="2023" name="IMA Fungus">
        <title>Comparative genomic study of the Penicillium genus elucidates a diverse pangenome and 15 lateral gene transfer events.</title>
        <authorList>
            <person name="Petersen C."/>
            <person name="Sorensen T."/>
            <person name="Nielsen M.R."/>
            <person name="Sondergaard T.E."/>
            <person name="Sorensen J.L."/>
            <person name="Fitzpatrick D.A."/>
            <person name="Frisvad J.C."/>
            <person name="Nielsen K.L."/>
        </authorList>
    </citation>
    <scope>NUCLEOTIDE SEQUENCE</scope>
    <source>
        <strain evidence="1">IBT 26290</strain>
    </source>
</reference>
<dbReference type="EMBL" id="JAPQKN010000004">
    <property type="protein sequence ID" value="KAJ5160863.1"/>
    <property type="molecule type" value="Genomic_DNA"/>
</dbReference>
<proteinExistence type="predicted"/>
<organism evidence="1 2">
    <name type="scientific">Penicillium canariense</name>
    <dbReference type="NCBI Taxonomy" id="189055"/>
    <lineage>
        <taxon>Eukaryota</taxon>
        <taxon>Fungi</taxon>
        <taxon>Dikarya</taxon>
        <taxon>Ascomycota</taxon>
        <taxon>Pezizomycotina</taxon>
        <taxon>Eurotiomycetes</taxon>
        <taxon>Eurotiomycetidae</taxon>
        <taxon>Eurotiales</taxon>
        <taxon>Aspergillaceae</taxon>
        <taxon>Penicillium</taxon>
    </lineage>
</organism>
<accession>A0A9W9LKQ0</accession>
<dbReference type="GeneID" id="81429167"/>
<evidence type="ECO:0000313" key="2">
    <source>
        <dbReference type="Proteomes" id="UP001149163"/>
    </source>
</evidence>
<comment type="caution">
    <text evidence="1">The sequence shown here is derived from an EMBL/GenBank/DDBJ whole genome shotgun (WGS) entry which is preliminary data.</text>
</comment>
<dbReference type="Proteomes" id="UP001149163">
    <property type="component" value="Unassembled WGS sequence"/>
</dbReference>
<sequence>MANISSLTAREALKEPLPDLPGKGSFRASRAVMLVVFAIFRAYPAAMPNFEAEIINSFNSQTWSQQMMS</sequence>
<protein>
    <submittedName>
        <fullName evidence="1">Uncharacterized protein</fullName>
    </submittedName>
</protein>
<reference evidence="1" key="1">
    <citation type="submission" date="2022-11" db="EMBL/GenBank/DDBJ databases">
        <authorList>
            <person name="Petersen C."/>
        </authorList>
    </citation>
    <scope>NUCLEOTIDE SEQUENCE</scope>
    <source>
        <strain evidence="1">IBT 26290</strain>
    </source>
</reference>
<dbReference type="RefSeq" id="XP_056542420.1">
    <property type="nucleotide sequence ID" value="XM_056689991.1"/>
</dbReference>
<keyword evidence="2" id="KW-1185">Reference proteome</keyword>
<dbReference type="OrthoDB" id="3796275at2759"/>
<name>A0A9W9LKQ0_9EURO</name>